<evidence type="ECO:0000313" key="3">
    <source>
        <dbReference type="Proteomes" id="UP000765509"/>
    </source>
</evidence>
<dbReference type="AlphaFoldDB" id="A0A9Q3C0I2"/>
<accession>A0A9Q3C0I2</accession>
<comment type="caution">
    <text evidence="2">The sequence shown here is derived from an EMBL/GenBank/DDBJ whole genome shotgun (WGS) entry which is preliminary data.</text>
</comment>
<feature type="region of interest" description="Disordered" evidence="1">
    <location>
        <begin position="120"/>
        <end position="208"/>
    </location>
</feature>
<dbReference type="EMBL" id="AVOT02003612">
    <property type="protein sequence ID" value="MBW0474030.1"/>
    <property type="molecule type" value="Genomic_DNA"/>
</dbReference>
<feature type="compositionally biased region" description="Polar residues" evidence="1">
    <location>
        <begin position="195"/>
        <end position="208"/>
    </location>
</feature>
<reference evidence="2" key="1">
    <citation type="submission" date="2021-03" db="EMBL/GenBank/DDBJ databases">
        <title>Draft genome sequence of rust myrtle Austropuccinia psidii MF-1, a brazilian biotype.</title>
        <authorList>
            <person name="Quecine M.C."/>
            <person name="Pachon D.M.R."/>
            <person name="Bonatelli M.L."/>
            <person name="Correr F.H."/>
            <person name="Franceschini L.M."/>
            <person name="Leite T.F."/>
            <person name="Margarido G.R.A."/>
            <person name="Almeida C.A."/>
            <person name="Ferrarezi J.A."/>
            <person name="Labate C.A."/>
        </authorList>
    </citation>
    <scope>NUCLEOTIDE SEQUENCE</scope>
    <source>
        <strain evidence="2">MF-1</strain>
    </source>
</reference>
<organism evidence="2 3">
    <name type="scientific">Austropuccinia psidii MF-1</name>
    <dbReference type="NCBI Taxonomy" id="1389203"/>
    <lineage>
        <taxon>Eukaryota</taxon>
        <taxon>Fungi</taxon>
        <taxon>Dikarya</taxon>
        <taxon>Basidiomycota</taxon>
        <taxon>Pucciniomycotina</taxon>
        <taxon>Pucciniomycetes</taxon>
        <taxon>Pucciniales</taxon>
        <taxon>Sphaerophragmiaceae</taxon>
        <taxon>Austropuccinia</taxon>
    </lineage>
</organism>
<sequence length="208" mass="22760">MPSTRSRASYNPLSSSPKGYRHDYGGSQSVSEGQGSVNESQTDKLCHYEAYTTTGSLSGHIKIQPEGIQQCTSAQRLSNPRRPVAKLHELLPDCEKVSGPSQDLQGTEWMASIDGKEENYAYSRRMEEEQPSTAQTGDKASPGGQEKKLQCVKAATSSEQGQGQRTSHKTIQPRLQNPKYSTLCHVKYFPDGQSHDGNAQKGGSQIKI</sequence>
<evidence type="ECO:0000256" key="1">
    <source>
        <dbReference type="SAM" id="MobiDB-lite"/>
    </source>
</evidence>
<feature type="compositionally biased region" description="Low complexity" evidence="1">
    <location>
        <begin position="25"/>
        <end position="37"/>
    </location>
</feature>
<gene>
    <name evidence="2" type="ORF">O181_013745</name>
</gene>
<proteinExistence type="predicted"/>
<dbReference type="Proteomes" id="UP000765509">
    <property type="component" value="Unassembled WGS sequence"/>
</dbReference>
<name>A0A9Q3C0I2_9BASI</name>
<feature type="compositionally biased region" description="Polar residues" evidence="1">
    <location>
        <begin position="1"/>
        <end position="17"/>
    </location>
</feature>
<feature type="region of interest" description="Disordered" evidence="1">
    <location>
        <begin position="1"/>
        <end position="41"/>
    </location>
</feature>
<keyword evidence="3" id="KW-1185">Reference proteome</keyword>
<protein>
    <submittedName>
        <fullName evidence="2">Uncharacterized protein</fullName>
    </submittedName>
</protein>
<feature type="compositionally biased region" description="Polar residues" evidence="1">
    <location>
        <begin position="155"/>
        <end position="180"/>
    </location>
</feature>
<evidence type="ECO:0000313" key="2">
    <source>
        <dbReference type="EMBL" id="MBW0474030.1"/>
    </source>
</evidence>